<evidence type="ECO:0000259" key="1">
    <source>
        <dbReference type="Pfam" id="PF02286"/>
    </source>
</evidence>
<dbReference type="InterPro" id="IPR003206">
    <property type="entry name" value="Diol/glycerol_deHydtase_lsu"/>
</dbReference>
<dbReference type="SUPFAM" id="SSF51703">
    <property type="entry name" value="Cobalamin (vitamin B12)-dependent enzymes"/>
    <property type="match status" value="1"/>
</dbReference>
<dbReference type="GO" id="GO:0031419">
    <property type="term" value="F:cobalamin binding"/>
    <property type="evidence" value="ECO:0007669"/>
    <property type="project" value="InterPro"/>
</dbReference>
<feature type="domain" description="Diol/glycerol dehydratase large subunit" evidence="1">
    <location>
        <begin position="3"/>
        <end position="83"/>
    </location>
</feature>
<dbReference type="GO" id="GO:0050215">
    <property type="term" value="F:propanediol dehydratase activity"/>
    <property type="evidence" value="ECO:0007669"/>
    <property type="project" value="UniProtKB-EC"/>
</dbReference>
<evidence type="ECO:0000313" key="2">
    <source>
        <dbReference type="EMBL" id="STT46729.1"/>
    </source>
</evidence>
<sequence length="132" mass="14282">MPKTISVYGTEPVFTDGDDTPWSKGFLASSYASRGLKMRFTSGSGSEVQMGYAEGKSMLYLEARCIYITKAAGVQGLQNGSVSLYRRTVRRAVRDPRRTGGKPDLLSAGSGVCLQQRSNLYPLGYAGVPRVC</sequence>
<dbReference type="Proteomes" id="UP000255099">
    <property type="component" value="Unassembled WGS sequence"/>
</dbReference>
<dbReference type="EMBL" id="UGLB01000003">
    <property type="protein sequence ID" value="STT46729.1"/>
    <property type="molecule type" value="Genomic_DNA"/>
</dbReference>
<dbReference type="InterPro" id="IPR016176">
    <property type="entry name" value="Cbl-dep_enz_cat"/>
</dbReference>
<proteinExistence type="predicted"/>
<protein>
    <submittedName>
        <fullName evidence="2">Propanediol dehydratase large subunit</fullName>
        <ecNumber evidence="2">4.2.1.28</ecNumber>
    </submittedName>
</protein>
<dbReference type="Gene3D" id="3.20.20.350">
    <property type="entry name" value="Diol/glycerol dehydratase, large subunit"/>
    <property type="match status" value="1"/>
</dbReference>
<evidence type="ECO:0000313" key="3">
    <source>
        <dbReference type="Proteomes" id="UP000255099"/>
    </source>
</evidence>
<dbReference type="AlphaFoldDB" id="A0A377VWT4"/>
<reference evidence="2 3" key="1">
    <citation type="submission" date="2018-06" db="EMBL/GenBank/DDBJ databases">
        <authorList>
            <consortium name="Pathogen Informatics"/>
            <person name="Doyle S."/>
        </authorList>
    </citation>
    <scope>NUCLEOTIDE SEQUENCE [LARGE SCALE GENOMIC DNA]</scope>
    <source>
        <strain evidence="2 3">NCTC9637</strain>
    </source>
</reference>
<dbReference type="Pfam" id="PF02286">
    <property type="entry name" value="Dehydratase_LU"/>
    <property type="match status" value="1"/>
</dbReference>
<accession>A0A377VWT4</accession>
<gene>
    <name evidence="2" type="primary">pduC_2</name>
    <name evidence="2" type="ORF">NCTC9637_01610</name>
</gene>
<dbReference type="InterPro" id="IPR036999">
    <property type="entry name" value="Diol/glycerol_deHase_lsu_sf"/>
</dbReference>
<keyword evidence="2" id="KW-0456">Lyase</keyword>
<organism evidence="2 3">
    <name type="scientific">Klebsiella pneumoniae</name>
    <dbReference type="NCBI Taxonomy" id="573"/>
    <lineage>
        <taxon>Bacteria</taxon>
        <taxon>Pseudomonadati</taxon>
        <taxon>Pseudomonadota</taxon>
        <taxon>Gammaproteobacteria</taxon>
        <taxon>Enterobacterales</taxon>
        <taxon>Enterobacteriaceae</taxon>
        <taxon>Klebsiella/Raoultella group</taxon>
        <taxon>Klebsiella</taxon>
        <taxon>Klebsiella pneumoniae complex</taxon>
    </lineage>
</organism>
<name>A0A377VWT4_KLEPN</name>
<dbReference type="EC" id="4.2.1.28" evidence="2"/>